<sequence length="64" mass="7752">MKHLFVFELITDCTIEHPHTRVKHDALSSNYVVMKPLSICFHIYCNIYHRFHLTHRYLIIGNQR</sequence>
<name>T1L6A1_TETUR</name>
<dbReference type="HOGENOM" id="CLU_2870478_0_0_1"/>
<evidence type="ECO:0000313" key="2">
    <source>
        <dbReference type="Proteomes" id="UP000015104"/>
    </source>
</evidence>
<proteinExistence type="predicted"/>
<reference evidence="1" key="2">
    <citation type="submission" date="2015-06" db="UniProtKB">
        <authorList>
            <consortium name="EnsemblMetazoa"/>
        </authorList>
    </citation>
    <scope>IDENTIFICATION</scope>
</reference>
<reference evidence="2" key="1">
    <citation type="submission" date="2011-08" db="EMBL/GenBank/DDBJ databases">
        <authorList>
            <person name="Rombauts S."/>
        </authorList>
    </citation>
    <scope>NUCLEOTIDE SEQUENCE</scope>
    <source>
        <strain evidence="2">London</strain>
    </source>
</reference>
<dbReference type="EMBL" id="CAEY01001723">
    <property type="status" value="NOT_ANNOTATED_CDS"/>
    <property type="molecule type" value="Genomic_DNA"/>
</dbReference>
<keyword evidence="2" id="KW-1185">Reference proteome</keyword>
<dbReference type="Proteomes" id="UP000015104">
    <property type="component" value="Unassembled WGS sequence"/>
</dbReference>
<dbReference type="AlphaFoldDB" id="T1L6A1"/>
<accession>T1L6A1</accession>
<dbReference type="EnsemblMetazoa" id="tetur665g00010.1">
    <property type="protein sequence ID" value="tetur665g00010.1"/>
    <property type="gene ID" value="tetur665g00010"/>
</dbReference>
<evidence type="ECO:0000313" key="1">
    <source>
        <dbReference type="EnsemblMetazoa" id="tetur665g00010.1"/>
    </source>
</evidence>
<organism evidence="1 2">
    <name type="scientific">Tetranychus urticae</name>
    <name type="common">Two-spotted spider mite</name>
    <dbReference type="NCBI Taxonomy" id="32264"/>
    <lineage>
        <taxon>Eukaryota</taxon>
        <taxon>Metazoa</taxon>
        <taxon>Ecdysozoa</taxon>
        <taxon>Arthropoda</taxon>
        <taxon>Chelicerata</taxon>
        <taxon>Arachnida</taxon>
        <taxon>Acari</taxon>
        <taxon>Acariformes</taxon>
        <taxon>Trombidiformes</taxon>
        <taxon>Prostigmata</taxon>
        <taxon>Eleutherengona</taxon>
        <taxon>Raphignathae</taxon>
        <taxon>Tetranychoidea</taxon>
        <taxon>Tetranychidae</taxon>
        <taxon>Tetranychus</taxon>
    </lineage>
</organism>
<protein>
    <submittedName>
        <fullName evidence="1">Uncharacterized protein</fullName>
    </submittedName>
</protein>